<name>X1JBK3_9ZZZZ</name>
<dbReference type="EMBL" id="BARU01046636">
    <property type="protein sequence ID" value="GAH92066.1"/>
    <property type="molecule type" value="Genomic_DNA"/>
</dbReference>
<accession>X1JBK3</accession>
<proteinExistence type="predicted"/>
<comment type="caution">
    <text evidence="1">The sequence shown here is derived from an EMBL/GenBank/DDBJ whole genome shotgun (WGS) entry which is preliminary data.</text>
</comment>
<feature type="non-terminal residue" evidence="1">
    <location>
        <position position="71"/>
    </location>
</feature>
<dbReference type="AlphaFoldDB" id="X1JBK3"/>
<gene>
    <name evidence="1" type="ORF">S03H2_70252</name>
</gene>
<reference evidence="1" key="1">
    <citation type="journal article" date="2014" name="Front. Microbiol.">
        <title>High frequency of phylogenetically diverse reductive dehalogenase-homologous genes in deep subseafloor sedimentary metagenomes.</title>
        <authorList>
            <person name="Kawai M."/>
            <person name="Futagami T."/>
            <person name="Toyoda A."/>
            <person name="Takaki Y."/>
            <person name="Nishi S."/>
            <person name="Hori S."/>
            <person name="Arai W."/>
            <person name="Tsubouchi T."/>
            <person name="Morono Y."/>
            <person name="Uchiyama I."/>
            <person name="Ito T."/>
            <person name="Fujiyama A."/>
            <person name="Inagaki F."/>
            <person name="Takami H."/>
        </authorList>
    </citation>
    <scope>NUCLEOTIDE SEQUENCE</scope>
    <source>
        <strain evidence="1">Expedition CK06-06</strain>
    </source>
</reference>
<evidence type="ECO:0000313" key="1">
    <source>
        <dbReference type="EMBL" id="GAH92066.1"/>
    </source>
</evidence>
<protein>
    <submittedName>
        <fullName evidence="1">Uncharacterized protein</fullName>
    </submittedName>
</protein>
<dbReference type="Gene3D" id="2.40.160.50">
    <property type="entry name" value="membrane protein fhac: a member of the omp85/tpsb transporter family"/>
    <property type="match status" value="1"/>
</dbReference>
<sequence>MPGSSDDKMVLKIDVAEKPTGAFTFGGGYSSVENAFLMVSTNQRNLFGRGQTLGVSAQLGGRTTQFNLSFG</sequence>
<organism evidence="1">
    <name type="scientific">marine sediment metagenome</name>
    <dbReference type="NCBI Taxonomy" id="412755"/>
    <lineage>
        <taxon>unclassified sequences</taxon>
        <taxon>metagenomes</taxon>
        <taxon>ecological metagenomes</taxon>
    </lineage>
</organism>